<name>A0AAN6LQV8_9PLEO</name>
<evidence type="ECO:0000313" key="11">
    <source>
        <dbReference type="EMBL" id="KAK3201776.1"/>
    </source>
</evidence>
<evidence type="ECO:0000256" key="4">
    <source>
        <dbReference type="ARBA" id="ARBA00022490"/>
    </source>
</evidence>
<dbReference type="GO" id="GO:0005634">
    <property type="term" value="C:nucleus"/>
    <property type="evidence" value="ECO:0007669"/>
    <property type="project" value="UniProtKB-SubCell"/>
</dbReference>
<gene>
    <name evidence="11" type="ORF">GRF29_164g644527</name>
</gene>
<dbReference type="EC" id="2.1.1.85" evidence="3"/>
<sequence length="353" mass="38655">MSFSFGFAGDDIEEDPNDAQQSTQPVSASAQDAPPPIPARTHDLDELLSSLPDKISFATSTITSPKGFTTRLPRRELFDVRLQLMAEDDGSLSNPLAGLDDSDVQTNIYEGGYKTWECSIDLVRFLLDRGPRKDLDDLVRVHHVIEMGCGTALPSLLLFQYALQNQLGMYFTLTDYNSDVLRLVSLPNMVLTWASTLDGEKSKEIFGEAGNPVTSDEEDHGDLYLTPTVLEAFKAQLKATGLTLTLLSGSWLPIDSLLSLIPSTPELNTLILASETIYSPASLVAFTEAMVALLTRVKSGKALVAAKRVYFGVGGSVDEFREECGRKGCVAYEMEFEGLESGVRRAICEVQMY</sequence>
<evidence type="ECO:0000256" key="8">
    <source>
        <dbReference type="ARBA" id="ARBA00023242"/>
    </source>
</evidence>
<comment type="caution">
    <text evidence="11">The sequence shown here is derived from an EMBL/GenBank/DDBJ whole genome shotgun (WGS) entry which is preliminary data.</text>
</comment>
<dbReference type="PANTHER" id="PTHR14614">
    <property type="entry name" value="HEPATOCELLULAR CARCINOMA-ASSOCIATED ANTIGEN"/>
    <property type="match status" value="1"/>
</dbReference>
<evidence type="ECO:0000256" key="10">
    <source>
        <dbReference type="SAM" id="MobiDB-lite"/>
    </source>
</evidence>
<accession>A0AAN6LQV8</accession>
<proteinExistence type="inferred from homology"/>
<keyword evidence="4" id="KW-0963">Cytoplasm</keyword>
<dbReference type="AlphaFoldDB" id="A0AAN6LQV8"/>
<evidence type="ECO:0000256" key="2">
    <source>
        <dbReference type="ARBA" id="ARBA00004496"/>
    </source>
</evidence>
<dbReference type="GO" id="GO:0018064">
    <property type="term" value="F:protein-L-histidine N-tele-methyltransferase activity"/>
    <property type="evidence" value="ECO:0007669"/>
    <property type="project" value="UniProtKB-EC"/>
</dbReference>
<evidence type="ECO:0000256" key="9">
    <source>
        <dbReference type="ARBA" id="ARBA00038126"/>
    </source>
</evidence>
<organism evidence="11 12">
    <name type="scientific">Pseudopithomyces chartarum</name>
    <dbReference type="NCBI Taxonomy" id="1892770"/>
    <lineage>
        <taxon>Eukaryota</taxon>
        <taxon>Fungi</taxon>
        <taxon>Dikarya</taxon>
        <taxon>Ascomycota</taxon>
        <taxon>Pezizomycotina</taxon>
        <taxon>Dothideomycetes</taxon>
        <taxon>Pleosporomycetidae</taxon>
        <taxon>Pleosporales</taxon>
        <taxon>Massarineae</taxon>
        <taxon>Didymosphaeriaceae</taxon>
        <taxon>Pseudopithomyces</taxon>
    </lineage>
</organism>
<dbReference type="InterPro" id="IPR029063">
    <property type="entry name" value="SAM-dependent_MTases_sf"/>
</dbReference>
<keyword evidence="12" id="KW-1185">Reference proteome</keyword>
<comment type="subcellular location">
    <subcellularLocation>
        <location evidence="2">Cytoplasm</location>
    </subcellularLocation>
    <subcellularLocation>
        <location evidence="1">Nucleus</location>
    </subcellularLocation>
</comment>
<dbReference type="GO" id="GO:0032259">
    <property type="term" value="P:methylation"/>
    <property type="evidence" value="ECO:0007669"/>
    <property type="project" value="UniProtKB-KW"/>
</dbReference>
<dbReference type="Proteomes" id="UP001280581">
    <property type="component" value="Unassembled WGS sequence"/>
</dbReference>
<dbReference type="InterPro" id="IPR019410">
    <property type="entry name" value="Methyltransf_16"/>
</dbReference>
<evidence type="ECO:0000313" key="12">
    <source>
        <dbReference type="Proteomes" id="UP001280581"/>
    </source>
</evidence>
<dbReference type="PANTHER" id="PTHR14614:SF39">
    <property type="entry name" value="HISTIDINE PROTEIN METHYLTRANSFERASE 1 HOMOLOG"/>
    <property type="match status" value="1"/>
</dbReference>
<evidence type="ECO:0000256" key="1">
    <source>
        <dbReference type="ARBA" id="ARBA00004123"/>
    </source>
</evidence>
<protein>
    <recommendedName>
        <fullName evidence="3">protein-histidine N-methyltransferase</fullName>
        <ecNumber evidence="3">2.1.1.85</ecNumber>
    </recommendedName>
</protein>
<evidence type="ECO:0000256" key="6">
    <source>
        <dbReference type="ARBA" id="ARBA00022679"/>
    </source>
</evidence>
<feature type="compositionally biased region" description="Polar residues" evidence="10">
    <location>
        <begin position="18"/>
        <end position="30"/>
    </location>
</feature>
<keyword evidence="7" id="KW-0949">S-adenosyl-L-methionine</keyword>
<dbReference type="Gene3D" id="3.40.50.150">
    <property type="entry name" value="Vaccinia Virus protein VP39"/>
    <property type="match status" value="1"/>
</dbReference>
<feature type="region of interest" description="Disordered" evidence="10">
    <location>
        <begin position="1"/>
        <end position="42"/>
    </location>
</feature>
<evidence type="ECO:0000256" key="7">
    <source>
        <dbReference type="ARBA" id="ARBA00022691"/>
    </source>
</evidence>
<evidence type="ECO:0000256" key="3">
    <source>
        <dbReference type="ARBA" id="ARBA00012533"/>
    </source>
</evidence>
<dbReference type="GO" id="GO:0005737">
    <property type="term" value="C:cytoplasm"/>
    <property type="evidence" value="ECO:0007669"/>
    <property type="project" value="UniProtKB-SubCell"/>
</dbReference>
<keyword evidence="6" id="KW-0808">Transferase</keyword>
<dbReference type="EMBL" id="WVTA01000015">
    <property type="protein sequence ID" value="KAK3201776.1"/>
    <property type="molecule type" value="Genomic_DNA"/>
</dbReference>
<evidence type="ECO:0000256" key="5">
    <source>
        <dbReference type="ARBA" id="ARBA00022603"/>
    </source>
</evidence>
<comment type="similarity">
    <text evidence="9">Belongs to the methyltransferase superfamily. METTL18 family.</text>
</comment>
<keyword evidence="5" id="KW-0489">Methyltransferase</keyword>
<keyword evidence="8" id="KW-0539">Nucleus</keyword>
<reference evidence="11 12" key="1">
    <citation type="submission" date="2021-02" db="EMBL/GenBank/DDBJ databases">
        <title>Genome assembly of Pseudopithomyces chartarum.</title>
        <authorList>
            <person name="Jauregui R."/>
            <person name="Singh J."/>
            <person name="Voisey C."/>
        </authorList>
    </citation>
    <scope>NUCLEOTIDE SEQUENCE [LARGE SCALE GENOMIC DNA]</scope>
    <source>
        <strain evidence="11 12">AGR01</strain>
    </source>
</reference>